<dbReference type="OrthoDB" id="411857at2759"/>
<protein>
    <recommendedName>
        <fullName evidence="7">PROP1-like PPR domain-containing protein</fullName>
    </recommendedName>
</protein>
<evidence type="ECO:0000256" key="4">
    <source>
        <dbReference type="ARBA" id="ARBA00044511"/>
    </source>
</evidence>
<proteinExistence type="inferred from homology"/>
<dbReference type="VEuPathDB" id="FungiDB:Malapachy_3096"/>
<feature type="repeat" description="PPR" evidence="5">
    <location>
        <begin position="960"/>
        <end position="994"/>
    </location>
</feature>
<dbReference type="RefSeq" id="XP_017993877.1">
    <property type="nucleotide sequence ID" value="XM_018137575.1"/>
</dbReference>
<evidence type="ECO:0000256" key="5">
    <source>
        <dbReference type="PROSITE-ProRule" id="PRU00708"/>
    </source>
</evidence>
<evidence type="ECO:0000256" key="1">
    <source>
        <dbReference type="ARBA" id="ARBA00006192"/>
    </source>
</evidence>
<accession>A0A0N0RSQ2</accession>
<evidence type="ECO:0000313" key="8">
    <source>
        <dbReference type="EMBL" id="KOS16245.1"/>
    </source>
</evidence>
<evidence type="ECO:0000259" key="7">
    <source>
        <dbReference type="Pfam" id="PF17177"/>
    </source>
</evidence>
<dbReference type="GeneID" id="28729451"/>
<comment type="similarity">
    <text evidence="1">Belongs to the CCM1 family.</text>
</comment>
<dbReference type="NCBIfam" id="TIGR00756">
    <property type="entry name" value="PPR"/>
    <property type="match status" value="1"/>
</dbReference>
<keyword evidence="2" id="KW-0677">Repeat</keyword>
<comment type="caution">
    <text evidence="8">The sequence shown here is derived from an EMBL/GenBank/DDBJ whole genome shotgun (WGS) entry which is preliminary data.</text>
</comment>
<feature type="domain" description="PROP1-like PPR" evidence="7">
    <location>
        <begin position="938"/>
        <end position="1077"/>
    </location>
</feature>
<feature type="region of interest" description="Disordered" evidence="6">
    <location>
        <begin position="759"/>
        <end position="778"/>
    </location>
</feature>
<dbReference type="STRING" id="77020.A0A0N0RSQ2"/>
<dbReference type="InterPro" id="IPR011990">
    <property type="entry name" value="TPR-like_helical_dom_sf"/>
</dbReference>
<keyword evidence="9" id="KW-1185">Reference proteome</keyword>
<sequence>MPFFAKLAGPLARYATIPTAAAPSSAIASSSAIPNGAVPSLSVDTKPNAAIASPQTGSSENEPATAKVMLTTDSLPFNDTYTIRKPQTRSESVPMPGRRRSASLSRVDTERRARMGNIRRNSVTAHSTGRTITFAQSVAPHADPHISMTPQEESVLLALAADGNVEQAVQSYLALPSDARTLYGVRTMLEAVLRSPAPLAPSSTPVPLHNVDTMYTLYQGIRAWDQPALDSKAYAIVIDALCRRDLEVVARSPEAAPHRVATDYLALALQVATQAHALKRVFDSTVPYNQLLQCCVPRGDTSTAVAVLALLESNLKTTKDAESYMLLLQIFMHQDVPQLPDETLEDKRVRCLQACQLIFTTFQRVATAKLLIEPQAPGFSREQCARVWACMFDVHFALGDPFGAVALFERMLGQAATDRSTPVLDEQVVSRMIMGFVRIGDVRSAVQWLHQLNASHLPAPHVAAYEGIVASAMQQTPAMAATLLRDTAQALTARDAPTCGMMLASSRCVMHLANVLEIRKVERQLSAQDLSSCYVALHTLAVRLFSTYSAERPLRTRQQALPVSAILRLAAHQSVAGQAEEAGALFALATMALRHADLSSPSSVSLIRDACHLPMAIADAALSSPHVLSDSCIRFLTLAMLVIPALRGMDCSLVDTANTALVREFEAASRDVQGNLALLSLDSSSWAGVVDAFLRAELASPRAFPGPDGHSGLGKLLTQLARIPNKPSLALEEIEARLREKYGEPGVQIAQGWMSGGTLNEEASIDSNTSAQTPAAPAPPTVPVADMDDLHMHGVLDPTLPPVKSIDASLSSTVQSLARPHGQFQADDLYERLRSSMEKGVYPTPSALAVLINAFGRNAQVEQIDELYRIGRHILASKPQSSDWCLHNWTQLEDGMITALSHAMLADRANAHRLRLIRAHQVPSASAYAALIATIQERTDDAVVAEELFQESQRLGVRPTTYLYNTVISKLSRARKVEQALRLFDEMRTANLRPSSVTYGAAINACVRTCDEARATQLFAEMESQPSFQPRVPPYNTMIQYYVHSALDREKALQYYEKMQQAGVRPSAHTYKLLLDVWGTIEPVQPDRQQAVFARLSADRLVGVQGTHWASLIQTQGVMLHDLDRALETFESIADRAPPSLPGRSGGSTVPDAVVYESLFAVFVAHGRTDLMPMYLARMVSQGILPTAYIANLLIKGYAQDGPLGLVEARRVFDAMIDPPAGVAAAGNHLPRHHGAGALGVRRERVSHRAGREQAVDRTNILGALVNREPSTYEAMIRAELAFGHTDRALAILEKMKARAFPAALLHRAQAMFDRAQP</sequence>
<dbReference type="PROSITE" id="PS51375">
    <property type="entry name" value="PPR"/>
    <property type="match status" value="2"/>
</dbReference>
<dbReference type="Pfam" id="PF17177">
    <property type="entry name" value="PPR_long"/>
    <property type="match status" value="1"/>
</dbReference>
<dbReference type="Gene3D" id="1.25.40.10">
    <property type="entry name" value="Tetratricopeptide repeat domain"/>
    <property type="match status" value="3"/>
</dbReference>
<dbReference type="PANTHER" id="PTHR47447">
    <property type="entry name" value="OS03G0856100 PROTEIN"/>
    <property type="match status" value="1"/>
</dbReference>
<gene>
    <name evidence="8" type="ORF">Malapachy_3096</name>
</gene>
<dbReference type="EMBL" id="LGAV01000001">
    <property type="protein sequence ID" value="KOS16245.1"/>
    <property type="molecule type" value="Genomic_DNA"/>
</dbReference>
<evidence type="ECO:0000256" key="2">
    <source>
        <dbReference type="ARBA" id="ARBA00022737"/>
    </source>
</evidence>
<comment type="subunit">
    <text evidence="4">Binds to mitochondrial small subunit 15S rRNA.</text>
</comment>
<evidence type="ECO:0000256" key="3">
    <source>
        <dbReference type="ARBA" id="ARBA00044493"/>
    </source>
</evidence>
<organism evidence="8 9">
    <name type="scientific">Malassezia pachydermatis</name>
    <dbReference type="NCBI Taxonomy" id="77020"/>
    <lineage>
        <taxon>Eukaryota</taxon>
        <taxon>Fungi</taxon>
        <taxon>Dikarya</taxon>
        <taxon>Basidiomycota</taxon>
        <taxon>Ustilaginomycotina</taxon>
        <taxon>Malasseziomycetes</taxon>
        <taxon>Malasseziales</taxon>
        <taxon>Malasseziaceae</taxon>
        <taxon>Malassezia</taxon>
    </lineage>
</organism>
<reference evidence="8 9" key="1">
    <citation type="submission" date="2015-07" db="EMBL/GenBank/DDBJ databases">
        <title>Draft Genome Sequence of Malassezia furfur CBS1878 and Malassezia pachydermatis CBS1879.</title>
        <authorList>
            <person name="Triana S."/>
            <person name="Ohm R."/>
            <person name="Gonzalez A."/>
            <person name="DeCock H."/>
            <person name="Restrepo S."/>
            <person name="Celis A."/>
        </authorList>
    </citation>
    <scope>NUCLEOTIDE SEQUENCE [LARGE SCALE GENOMIC DNA]</scope>
    <source>
        <strain evidence="8 9">CBS 1879</strain>
    </source>
</reference>
<dbReference type="Pfam" id="PF01535">
    <property type="entry name" value="PPR"/>
    <property type="match status" value="1"/>
</dbReference>
<name>A0A0N0RSQ2_9BASI</name>
<comment type="function">
    <text evidence="3">Regulates mitochondrial small subunit maturation by controlling 15S rRNA 5'-end processing. Localizes to the 5' precursor of the 15S rRNA in a position that is subsequently occupied by mS47 in the mature yeast mtSSU. Uses structure and sequence-specific RNA recognition, binding to a single-stranded region of the precursor and specifically recognizing bases -6 to -1. The exchange of Ccm1 for mS47 is coupled to the irreversible removal of precursor rRNA that is accompanied by conformational changes of the mitoribosomal proteins uS5m and mS26. These conformational changes signal completion of 5'-end rRNA processing through protection of the mature 5'-end of the 15S rRNA and stabilization of mS47. The removal of the 5' precursor together with the dissociation of Ccm1 may be catalyzed by the 5'-3' exoribonuclease Pet127. Involved in the specific removal of group I introns in mitochondrial encoded transcripts.</text>
</comment>
<evidence type="ECO:0000313" key="9">
    <source>
        <dbReference type="Proteomes" id="UP000037751"/>
    </source>
</evidence>
<dbReference type="PANTHER" id="PTHR47447:SF17">
    <property type="entry name" value="OS12G0638900 PROTEIN"/>
    <property type="match status" value="1"/>
</dbReference>
<evidence type="ECO:0000256" key="6">
    <source>
        <dbReference type="SAM" id="MobiDB-lite"/>
    </source>
</evidence>
<dbReference type="Proteomes" id="UP000037751">
    <property type="component" value="Unassembled WGS sequence"/>
</dbReference>
<feature type="repeat" description="PPR" evidence="5">
    <location>
        <begin position="1031"/>
        <end position="1066"/>
    </location>
</feature>
<dbReference type="InterPro" id="IPR002885">
    <property type="entry name" value="PPR_rpt"/>
</dbReference>
<feature type="region of interest" description="Disordered" evidence="6">
    <location>
        <begin position="87"/>
        <end position="109"/>
    </location>
</feature>
<dbReference type="InterPro" id="IPR033443">
    <property type="entry name" value="PROP1-like_PPR_dom"/>
</dbReference>